<organism evidence="3 4">
    <name type="scientific">Algimonas ampicilliniresistens</name>
    <dbReference type="NCBI Taxonomy" id="1298735"/>
    <lineage>
        <taxon>Bacteria</taxon>
        <taxon>Pseudomonadati</taxon>
        <taxon>Pseudomonadota</taxon>
        <taxon>Alphaproteobacteria</taxon>
        <taxon>Maricaulales</taxon>
        <taxon>Robiginitomaculaceae</taxon>
        <taxon>Algimonas</taxon>
    </lineage>
</organism>
<sequence length="351" mass="37418">MIRNSTLVALLGSAALLTACATTLDPAFEAVPVTAAFETPVMASIGDSADDPAIYIGADGNGFIAATDKQAGLYIYSLEGELREFMPIGTLNNVDLREGFSYRGVDHVLLVASNDETNEIAMLLYNPATDSFTRPETPTISTGTLSPYGICLGLSVNKTYHVGLTTKAGIYEQHVISEDDGTLSARKVRTFSTGTKTEGCAFDDRTGMLYIAEEGGGLYRYPASPSGKDGQIVIATAKDYGMKADLEGVTVYEDGANSGYVLVSSQGNNSFAAFNLPDHSFAGRFTLVDGIVDGVSTTDGIAVTSTPTARFPKGFMVVQDDMDETSISEPQKKQNLKIIDWREIEAALQSR</sequence>
<evidence type="ECO:0000313" key="3">
    <source>
        <dbReference type="EMBL" id="GLQ23800.1"/>
    </source>
</evidence>
<feature type="domain" description="BPP" evidence="2">
    <location>
        <begin position="23"/>
        <end position="348"/>
    </location>
</feature>
<dbReference type="Proteomes" id="UP001161391">
    <property type="component" value="Unassembled WGS sequence"/>
</dbReference>
<accession>A0ABQ5V9R6</accession>
<protein>
    <recommendedName>
        <fullName evidence="2">BPP domain-containing protein</fullName>
    </recommendedName>
</protein>
<dbReference type="InterPro" id="IPR011042">
    <property type="entry name" value="6-blade_b-propeller_TolB-like"/>
</dbReference>
<feature type="chain" id="PRO_5045554466" description="BPP domain-containing protein" evidence="1">
    <location>
        <begin position="22"/>
        <end position="351"/>
    </location>
</feature>
<dbReference type="Pfam" id="PF02333">
    <property type="entry name" value="Phytase"/>
    <property type="match status" value="1"/>
</dbReference>
<comment type="caution">
    <text evidence="3">The sequence shown here is derived from an EMBL/GenBank/DDBJ whole genome shotgun (WGS) entry which is preliminary data.</text>
</comment>
<name>A0ABQ5V9R6_9PROT</name>
<dbReference type="SUPFAM" id="SSF50956">
    <property type="entry name" value="Thermostable phytase (3-phytase)"/>
    <property type="match status" value="1"/>
</dbReference>
<proteinExistence type="predicted"/>
<feature type="signal peptide" evidence="1">
    <location>
        <begin position="1"/>
        <end position="21"/>
    </location>
</feature>
<evidence type="ECO:0000256" key="1">
    <source>
        <dbReference type="SAM" id="SignalP"/>
    </source>
</evidence>
<keyword evidence="1" id="KW-0732">Signal</keyword>
<reference evidence="3" key="1">
    <citation type="journal article" date="2014" name="Int. J. Syst. Evol. Microbiol.">
        <title>Complete genome of a new Firmicutes species belonging to the dominant human colonic microbiota ('Ruminococcus bicirculans') reveals two chromosomes and a selective capacity to utilize plant glucans.</title>
        <authorList>
            <consortium name="NISC Comparative Sequencing Program"/>
            <person name="Wegmann U."/>
            <person name="Louis P."/>
            <person name="Goesmann A."/>
            <person name="Henrissat B."/>
            <person name="Duncan S.H."/>
            <person name="Flint H.J."/>
        </authorList>
    </citation>
    <scope>NUCLEOTIDE SEQUENCE</scope>
    <source>
        <strain evidence="3">NBRC 108219</strain>
    </source>
</reference>
<evidence type="ECO:0000259" key="2">
    <source>
        <dbReference type="PROSITE" id="PS51662"/>
    </source>
</evidence>
<gene>
    <name evidence="3" type="ORF">GCM10007853_16740</name>
</gene>
<dbReference type="InterPro" id="IPR003431">
    <property type="entry name" value="B-propeller_Phytase"/>
</dbReference>
<dbReference type="PROSITE" id="PS51257">
    <property type="entry name" value="PROKAR_LIPOPROTEIN"/>
    <property type="match status" value="1"/>
</dbReference>
<dbReference type="EMBL" id="BSNK01000002">
    <property type="protein sequence ID" value="GLQ23800.1"/>
    <property type="molecule type" value="Genomic_DNA"/>
</dbReference>
<dbReference type="PROSITE" id="PS51662">
    <property type="entry name" value="BP_PHYTASE"/>
    <property type="match status" value="1"/>
</dbReference>
<dbReference type="Gene3D" id="2.120.10.30">
    <property type="entry name" value="TolB, C-terminal domain"/>
    <property type="match status" value="1"/>
</dbReference>
<dbReference type="RefSeq" id="WP_284389588.1">
    <property type="nucleotide sequence ID" value="NZ_BSNK01000002.1"/>
</dbReference>
<reference evidence="3" key="2">
    <citation type="submission" date="2023-01" db="EMBL/GenBank/DDBJ databases">
        <title>Draft genome sequence of Algimonas ampicilliniresistens strain NBRC 108219.</title>
        <authorList>
            <person name="Sun Q."/>
            <person name="Mori K."/>
        </authorList>
    </citation>
    <scope>NUCLEOTIDE SEQUENCE</scope>
    <source>
        <strain evidence="3">NBRC 108219</strain>
    </source>
</reference>
<evidence type="ECO:0000313" key="4">
    <source>
        <dbReference type="Proteomes" id="UP001161391"/>
    </source>
</evidence>
<keyword evidence="4" id="KW-1185">Reference proteome</keyword>